<dbReference type="EMBL" id="VVXK01000012">
    <property type="protein sequence ID" value="KAA2369187.1"/>
    <property type="molecule type" value="Genomic_DNA"/>
</dbReference>
<keyword evidence="1" id="KW-0812">Transmembrane</keyword>
<feature type="transmembrane region" description="Helical" evidence="1">
    <location>
        <begin position="7"/>
        <end position="28"/>
    </location>
</feature>
<dbReference type="Proteomes" id="UP000322658">
    <property type="component" value="Unassembled WGS sequence"/>
</dbReference>
<dbReference type="AlphaFoldDB" id="A0A5B3GV39"/>
<accession>A0A5B3GV39</accession>
<dbReference type="EMBL" id="VVXJ01000004">
    <property type="protein sequence ID" value="KAA2377423.1"/>
    <property type="molecule type" value="Genomic_DNA"/>
</dbReference>
<dbReference type="Proteomes" id="UP000323567">
    <property type="component" value="Unassembled WGS sequence"/>
</dbReference>
<dbReference type="GeneID" id="92757962"/>
<organism evidence="3 4">
    <name type="scientific">Alistipes shahii</name>
    <dbReference type="NCBI Taxonomy" id="328814"/>
    <lineage>
        <taxon>Bacteria</taxon>
        <taxon>Pseudomonadati</taxon>
        <taxon>Bacteroidota</taxon>
        <taxon>Bacteroidia</taxon>
        <taxon>Bacteroidales</taxon>
        <taxon>Rikenellaceae</taxon>
        <taxon>Alistipes</taxon>
    </lineage>
</organism>
<evidence type="ECO:0000256" key="1">
    <source>
        <dbReference type="SAM" id="Phobius"/>
    </source>
</evidence>
<evidence type="ECO:0000313" key="3">
    <source>
        <dbReference type="EMBL" id="KAA2377423.1"/>
    </source>
</evidence>
<protein>
    <submittedName>
        <fullName evidence="3">Uncharacterized protein</fullName>
    </submittedName>
</protein>
<dbReference type="RefSeq" id="WP_015546701.1">
    <property type="nucleotide sequence ID" value="NZ_AP031448.1"/>
</dbReference>
<keyword evidence="1" id="KW-1133">Transmembrane helix</keyword>
<proteinExistence type="predicted"/>
<gene>
    <name evidence="3" type="ORF">F2Y07_02860</name>
    <name evidence="2" type="ORF">F2Y13_09380</name>
</gene>
<name>A0A5B3GV39_9BACT</name>
<keyword evidence="1" id="KW-0472">Membrane</keyword>
<sequence>MRAIDRFQAVMAVVFFIGTLVSAWRVAVADGGDIWYVPVIMALASAAMTVGALQHRKRKVTQNKD</sequence>
<comment type="caution">
    <text evidence="3">The sequence shown here is derived from an EMBL/GenBank/DDBJ whole genome shotgun (WGS) entry which is preliminary data.</text>
</comment>
<evidence type="ECO:0000313" key="5">
    <source>
        <dbReference type="Proteomes" id="UP000323567"/>
    </source>
</evidence>
<evidence type="ECO:0000313" key="4">
    <source>
        <dbReference type="Proteomes" id="UP000322658"/>
    </source>
</evidence>
<feature type="transmembrane region" description="Helical" evidence="1">
    <location>
        <begin position="34"/>
        <end position="53"/>
    </location>
</feature>
<evidence type="ECO:0000313" key="2">
    <source>
        <dbReference type="EMBL" id="KAA2369187.1"/>
    </source>
</evidence>
<reference evidence="4 5" key="1">
    <citation type="journal article" date="2019" name="Nat. Med.">
        <title>A library of human gut bacterial isolates paired with longitudinal multiomics data enables mechanistic microbiome research.</title>
        <authorList>
            <person name="Poyet M."/>
            <person name="Groussin M."/>
            <person name="Gibbons S.M."/>
            <person name="Avila-Pacheco J."/>
            <person name="Jiang X."/>
            <person name="Kearney S.M."/>
            <person name="Perrotta A.R."/>
            <person name="Berdy B."/>
            <person name="Zhao S."/>
            <person name="Lieberman T.D."/>
            <person name="Swanson P.K."/>
            <person name="Smith M."/>
            <person name="Roesemann S."/>
            <person name="Alexander J.E."/>
            <person name="Rich S.A."/>
            <person name="Livny J."/>
            <person name="Vlamakis H."/>
            <person name="Clish C."/>
            <person name="Bullock K."/>
            <person name="Deik A."/>
            <person name="Scott J."/>
            <person name="Pierce K.A."/>
            <person name="Xavier R.J."/>
            <person name="Alm E.J."/>
        </authorList>
    </citation>
    <scope>NUCLEOTIDE SEQUENCE [LARGE SCALE GENOMIC DNA]</scope>
    <source>
        <strain evidence="3 4">BIOML-A1</strain>
        <strain evidence="2 5">BIOML-A2</strain>
    </source>
</reference>